<evidence type="ECO:0000313" key="4">
    <source>
        <dbReference type="Proteomes" id="UP000630097"/>
    </source>
</evidence>
<dbReference type="GO" id="GO:0005507">
    <property type="term" value="F:copper ion binding"/>
    <property type="evidence" value="ECO:0007669"/>
    <property type="project" value="TreeGrafter"/>
</dbReference>
<dbReference type="Pfam" id="PF03932">
    <property type="entry name" value="CutC"/>
    <property type="match status" value="1"/>
</dbReference>
<dbReference type="Proteomes" id="UP000630097">
    <property type="component" value="Unassembled WGS sequence"/>
</dbReference>
<evidence type="ECO:0000313" key="3">
    <source>
        <dbReference type="EMBL" id="GIG79316.1"/>
    </source>
</evidence>
<reference evidence="3 4" key="1">
    <citation type="submission" date="2021-01" db="EMBL/GenBank/DDBJ databases">
        <title>Whole genome shotgun sequence of Planotetraspora kaengkrachanensis NBRC 104272.</title>
        <authorList>
            <person name="Komaki H."/>
            <person name="Tamura T."/>
        </authorList>
    </citation>
    <scope>NUCLEOTIDE SEQUENCE [LARGE SCALE GENOMIC DNA]</scope>
    <source>
        <strain evidence="3 4">NBRC 104272</strain>
    </source>
</reference>
<dbReference type="PANTHER" id="PTHR12598">
    <property type="entry name" value="COPPER HOMEOSTASIS PROTEIN CUTC"/>
    <property type="match status" value="1"/>
</dbReference>
<dbReference type="Gene3D" id="3.20.20.380">
    <property type="entry name" value="Copper homeostasis (CutC) domain"/>
    <property type="match status" value="1"/>
</dbReference>
<name>A0A8J3PT67_9ACTN</name>
<comment type="caution">
    <text evidence="3">The sequence shown here is derived from an EMBL/GenBank/DDBJ whole genome shotgun (WGS) entry which is preliminary data.</text>
</comment>
<dbReference type="SUPFAM" id="SSF110395">
    <property type="entry name" value="CutC-like"/>
    <property type="match status" value="1"/>
</dbReference>
<dbReference type="InterPro" id="IPR005627">
    <property type="entry name" value="CutC-like"/>
</dbReference>
<gene>
    <name evidence="3" type="primary">cutC_2</name>
    <name evidence="3" type="ORF">Pka01_24430</name>
</gene>
<comment type="similarity">
    <text evidence="1">Belongs to the CutC family.</text>
</comment>
<dbReference type="EMBL" id="BONV01000008">
    <property type="protein sequence ID" value="GIG79316.1"/>
    <property type="molecule type" value="Genomic_DNA"/>
</dbReference>
<dbReference type="PANTHER" id="PTHR12598:SF0">
    <property type="entry name" value="COPPER HOMEOSTASIS PROTEIN CUTC HOMOLOG"/>
    <property type="match status" value="1"/>
</dbReference>
<dbReference type="AlphaFoldDB" id="A0A8J3PT67"/>
<sequence>MPYGVSKGPDTVRIMTGSLLEVIALDVRDAVAAEEGGADRLEIVADMSSDGLTPSAETVAAIAAECGLPQMVMLRRNAGFGVTGEELDRLRRDAKELSEAGAAGFVFGFLTGDGVVDLLATEALIHAVAPLPWTFHRAVDHAADVRAAWRAVRLLPNLSTVLTAGSPDGVGDGLAVLRARAEAGDGPLALAGGGLRTEHVPVLLNYGIRAFHVGSAVRDSWSLPVDPARVRAWRELVDLA</sequence>
<evidence type="ECO:0000256" key="2">
    <source>
        <dbReference type="ARBA" id="ARBA00019014"/>
    </source>
</evidence>
<evidence type="ECO:0000256" key="1">
    <source>
        <dbReference type="ARBA" id="ARBA00007768"/>
    </source>
</evidence>
<accession>A0A8J3PT67</accession>
<organism evidence="3 4">
    <name type="scientific">Planotetraspora kaengkrachanensis</name>
    <dbReference type="NCBI Taxonomy" id="575193"/>
    <lineage>
        <taxon>Bacteria</taxon>
        <taxon>Bacillati</taxon>
        <taxon>Actinomycetota</taxon>
        <taxon>Actinomycetes</taxon>
        <taxon>Streptosporangiales</taxon>
        <taxon>Streptosporangiaceae</taxon>
        <taxon>Planotetraspora</taxon>
    </lineage>
</organism>
<keyword evidence="4" id="KW-1185">Reference proteome</keyword>
<dbReference type="InterPro" id="IPR036822">
    <property type="entry name" value="CutC-like_dom_sf"/>
</dbReference>
<proteinExistence type="inferred from homology"/>
<protein>
    <recommendedName>
        <fullName evidence="2">Copper homeostasis protein cutC homolog</fullName>
    </recommendedName>
</protein>